<reference evidence="12 13" key="1">
    <citation type="submission" date="2021-01" db="EMBL/GenBank/DDBJ databases">
        <title>Whole genome sequence of Paenibacillus sonchi LMG 24727 for comparative genomics.</title>
        <authorList>
            <person name="Lee G."/>
            <person name="Kim M.-J."/>
            <person name="Lim K."/>
            <person name="Shin J.-H."/>
        </authorList>
    </citation>
    <scope>NUCLEOTIDE SEQUENCE [LARGE SCALE GENOMIC DNA]</scope>
    <source>
        <strain evidence="12 13">LMG 24727</strain>
    </source>
</reference>
<dbReference type="InterPro" id="IPR000412">
    <property type="entry name" value="ABC_2_transport"/>
</dbReference>
<evidence type="ECO:0000256" key="8">
    <source>
        <dbReference type="ARBA" id="ARBA00022989"/>
    </source>
</evidence>
<dbReference type="InterPro" id="IPR013525">
    <property type="entry name" value="ABC2_TM"/>
</dbReference>
<dbReference type="PANTHER" id="PTHR30413:SF10">
    <property type="entry name" value="CAPSULE POLYSACCHARIDE EXPORT INNER-MEMBRANE PROTEIN CTRC"/>
    <property type="match status" value="1"/>
</dbReference>
<keyword evidence="5" id="KW-0762">Sugar transport</keyword>
<keyword evidence="7" id="KW-0972">Capsule biogenesis/degradation</keyword>
<dbReference type="Pfam" id="PF01061">
    <property type="entry name" value="ABC2_membrane"/>
    <property type="match status" value="1"/>
</dbReference>
<evidence type="ECO:0000256" key="5">
    <source>
        <dbReference type="ARBA" id="ARBA00022597"/>
    </source>
</evidence>
<dbReference type="KEGG" id="pson:JI735_05775"/>
<dbReference type="GO" id="GO:0140359">
    <property type="term" value="F:ABC-type transporter activity"/>
    <property type="evidence" value="ECO:0007669"/>
    <property type="project" value="InterPro"/>
</dbReference>
<comment type="subcellular location">
    <subcellularLocation>
        <location evidence="1 10">Cell membrane</location>
        <topology evidence="1 10">Multi-pass membrane protein</topology>
    </subcellularLocation>
</comment>
<evidence type="ECO:0000256" key="9">
    <source>
        <dbReference type="ARBA" id="ARBA00023136"/>
    </source>
</evidence>
<feature type="transmembrane region" description="Helical" evidence="10">
    <location>
        <begin position="24"/>
        <end position="48"/>
    </location>
</feature>
<evidence type="ECO:0000256" key="4">
    <source>
        <dbReference type="ARBA" id="ARBA00022475"/>
    </source>
</evidence>
<evidence type="ECO:0000256" key="10">
    <source>
        <dbReference type="RuleBase" id="RU361157"/>
    </source>
</evidence>
<evidence type="ECO:0000256" key="2">
    <source>
        <dbReference type="ARBA" id="ARBA00007783"/>
    </source>
</evidence>
<dbReference type="InterPro" id="IPR047817">
    <property type="entry name" value="ABC2_TM_bact-type"/>
</dbReference>
<dbReference type="AlphaFoldDB" id="A0A974SFI5"/>
<feature type="transmembrane region" description="Helical" evidence="10">
    <location>
        <begin position="231"/>
        <end position="250"/>
    </location>
</feature>
<comment type="similarity">
    <text evidence="2 10">Belongs to the ABC-2 integral membrane protein family.</text>
</comment>
<evidence type="ECO:0000256" key="6">
    <source>
        <dbReference type="ARBA" id="ARBA00022692"/>
    </source>
</evidence>
<feature type="domain" description="ABC transmembrane type-2" evidence="11">
    <location>
        <begin position="29"/>
        <end position="253"/>
    </location>
</feature>
<gene>
    <name evidence="12" type="ORF">JI735_05775</name>
</gene>
<dbReference type="EMBL" id="CP068595">
    <property type="protein sequence ID" value="QQZ64032.1"/>
    <property type="molecule type" value="Genomic_DNA"/>
</dbReference>
<feature type="transmembrane region" description="Helical" evidence="10">
    <location>
        <begin position="108"/>
        <end position="134"/>
    </location>
</feature>
<dbReference type="PANTHER" id="PTHR30413">
    <property type="entry name" value="INNER MEMBRANE TRANSPORT PERMEASE"/>
    <property type="match status" value="1"/>
</dbReference>
<feature type="transmembrane region" description="Helical" evidence="10">
    <location>
        <begin position="63"/>
        <end position="80"/>
    </location>
</feature>
<accession>A0A974SFI5</accession>
<dbReference type="PRINTS" id="PR00164">
    <property type="entry name" value="ABC2TRNSPORT"/>
</dbReference>
<keyword evidence="4 10" id="KW-1003">Cell membrane</keyword>
<keyword evidence="8 10" id="KW-1133">Transmembrane helix</keyword>
<evidence type="ECO:0000256" key="3">
    <source>
        <dbReference type="ARBA" id="ARBA00022448"/>
    </source>
</evidence>
<keyword evidence="13" id="KW-1185">Reference proteome</keyword>
<dbReference type="GO" id="GO:0043190">
    <property type="term" value="C:ATP-binding cassette (ABC) transporter complex"/>
    <property type="evidence" value="ECO:0007669"/>
    <property type="project" value="InterPro"/>
</dbReference>
<evidence type="ECO:0000256" key="1">
    <source>
        <dbReference type="ARBA" id="ARBA00004651"/>
    </source>
</evidence>
<sequence length="261" mass="29944">MFKSLWNYKNFILGMVKRDFKSRYLNSVLGSVWSVIQPLAIILVYTLIFSQIMGARLPGENNTLAYSIYLCAGLLPWNYFNETLLRLQSVFLDQGSLLKKVSFPRTSLPIFIVISVTINFVIISTLYIIFLLFIGRLPGWEIFNVVPLLFIQQLFALGLGLIVGTLNVFFRDVGHFLGIVLQFWSWLTPIVYAKSIVPESMQGIYKWNPMVPITEGFHSIFLYNKAPNYSSLLPVILISIALLLIAYYTFKKLDKEMVDEL</sequence>
<keyword evidence="6 10" id="KW-0812">Transmembrane</keyword>
<evidence type="ECO:0000259" key="11">
    <source>
        <dbReference type="PROSITE" id="PS51012"/>
    </source>
</evidence>
<dbReference type="Proteomes" id="UP000595841">
    <property type="component" value="Chromosome"/>
</dbReference>
<feature type="transmembrane region" description="Helical" evidence="10">
    <location>
        <begin position="146"/>
        <end position="169"/>
    </location>
</feature>
<comment type="caution">
    <text evidence="10">Lacks conserved residue(s) required for the propagation of feature annotation.</text>
</comment>
<dbReference type="GO" id="GO:0015920">
    <property type="term" value="P:lipopolysaccharide transport"/>
    <property type="evidence" value="ECO:0007669"/>
    <property type="project" value="TreeGrafter"/>
</dbReference>
<dbReference type="PROSITE" id="PS51012">
    <property type="entry name" value="ABC_TM2"/>
    <property type="match status" value="1"/>
</dbReference>
<protein>
    <recommendedName>
        <fullName evidence="10">Transport permease protein</fullName>
    </recommendedName>
</protein>
<keyword evidence="3 10" id="KW-0813">Transport</keyword>
<proteinExistence type="inferred from homology"/>
<name>A0A974SFI5_9BACL</name>
<keyword evidence="9 10" id="KW-0472">Membrane</keyword>
<organism evidence="12 13">
    <name type="scientific">Paenibacillus sonchi</name>
    <dbReference type="NCBI Taxonomy" id="373687"/>
    <lineage>
        <taxon>Bacteria</taxon>
        <taxon>Bacillati</taxon>
        <taxon>Bacillota</taxon>
        <taxon>Bacilli</taxon>
        <taxon>Bacillales</taxon>
        <taxon>Paenibacillaceae</taxon>
        <taxon>Paenibacillus</taxon>
        <taxon>Paenibacillus sonchi group</taxon>
    </lineage>
</organism>
<evidence type="ECO:0000313" key="13">
    <source>
        <dbReference type="Proteomes" id="UP000595841"/>
    </source>
</evidence>
<evidence type="ECO:0000313" key="12">
    <source>
        <dbReference type="EMBL" id="QQZ64032.1"/>
    </source>
</evidence>
<evidence type="ECO:0000256" key="7">
    <source>
        <dbReference type="ARBA" id="ARBA00022903"/>
    </source>
</evidence>